<evidence type="ECO:0000259" key="5">
    <source>
        <dbReference type="PROSITE" id="PS50111"/>
    </source>
</evidence>
<dbReference type="Gene3D" id="1.10.8.500">
    <property type="entry name" value="HAMP domain in histidine kinase"/>
    <property type="match status" value="1"/>
</dbReference>
<evidence type="ECO:0000256" key="1">
    <source>
        <dbReference type="ARBA" id="ARBA00004370"/>
    </source>
</evidence>
<dbReference type="SMART" id="SM00283">
    <property type="entry name" value="MA"/>
    <property type="match status" value="1"/>
</dbReference>
<dbReference type="Pfam" id="PF00015">
    <property type="entry name" value="MCPsignal"/>
    <property type="match status" value="1"/>
</dbReference>
<evidence type="ECO:0000256" key="2">
    <source>
        <dbReference type="ARBA" id="ARBA00022500"/>
    </source>
</evidence>
<organism evidence="8 9">
    <name type="scientific">Roseobacter cerasinus</name>
    <dbReference type="NCBI Taxonomy" id="2602289"/>
    <lineage>
        <taxon>Bacteria</taxon>
        <taxon>Pseudomonadati</taxon>
        <taxon>Pseudomonadota</taxon>
        <taxon>Alphaproteobacteria</taxon>
        <taxon>Rhodobacterales</taxon>
        <taxon>Roseobacteraceae</taxon>
        <taxon>Roseobacter</taxon>
    </lineage>
</organism>
<dbReference type="SMART" id="SM00091">
    <property type="entry name" value="PAS"/>
    <property type="match status" value="2"/>
</dbReference>
<dbReference type="CDD" id="cd06225">
    <property type="entry name" value="HAMP"/>
    <property type="match status" value="1"/>
</dbReference>
<dbReference type="SUPFAM" id="SSF55785">
    <property type="entry name" value="PYP-like sensor domain (PAS domain)"/>
    <property type="match status" value="1"/>
</dbReference>
<comment type="subcellular location">
    <subcellularLocation>
        <location evidence="1">Membrane</location>
    </subcellularLocation>
</comment>
<dbReference type="SUPFAM" id="SSF158472">
    <property type="entry name" value="HAMP domain-like"/>
    <property type="match status" value="1"/>
</dbReference>
<dbReference type="GO" id="GO:0016020">
    <property type="term" value="C:membrane"/>
    <property type="evidence" value="ECO:0007669"/>
    <property type="project" value="UniProtKB-SubCell"/>
</dbReference>
<feature type="domain" description="HAMP" evidence="7">
    <location>
        <begin position="659"/>
        <end position="711"/>
    </location>
</feature>
<comment type="caution">
    <text evidence="8">The sequence shown here is derived from an EMBL/GenBank/DDBJ whole genome shotgun (WGS) entry which is preliminary data.</text>
</comment>
<dbReference type="GO" id="GO:0007165">
    <property type="term" value="P:signal transduction"/>
    <property type="evidence" value="ECO:0007669"/>
    <property type="project" value="UniProtKB-KW"/>
</dbReference>
<evidence type="ECO:0000313" key="9">
    <source>
        <dbReference type="Proteomes" id="UP000436522"/>
    </source>
</evidence>
<dbReference type="InterPro" id="IPR051310">
    <property type="entry name" value="MCP_chemotaxis"/>
</dbReference>
<dbReference type="SMART" id="SM00304">
    <property type="entry name" value="HAMP"/>
    <property type="match status" value="3"/>
</dbReference>
<feature type="domain" description="HAMP" evidence="7">
    <location>
        <begin position="350"/>
        <end position="403"/>
    </location>
</feature>
<dbReference type="NCBIfam" id="TIGR00229">
    <property type="entry name" value="sensory_box"/>
    <property type="match status" value="1"/>
</dbReference>
<dbReference type="PROSITE" id="PS50111">
    <property type="entry name" value="CHEMOTAXIS_TRANSDUC_2"/>
    <property type="match status" value="1"/>
</dbReference>
<dbReference type="PROSITE" id="PS50192">
    <property type="entry name" value="T_SNARE"/>
    <property type="match status" value="1"/>
</dbReference>
<dbReference type="InterPro" id="IPR000014">
    <property type="entry name" value="PAS"/>
</dbReference>
<evidence type="ECO:0000259" key="7">
    <source>
        <dbReference type="PROSITE" id="PS50885"/>
    </source>
</evidence>
<dbReference type="InterPro" id="IPR035965">
    <property type="entry name" value="PAS-like_dom_sf"/>
</dbReference>
<dbReference type="Gene3D" id="1.10.287.950">
    <property type="entry name" value="Methyl-accepting chemotaxis protein"/>
    <property type="match status" value="1"/>
</dbReference>
<gene>
    <name evidence="8" type="ORF">So717_14060</name>
</gene>
<dbReference type="GO" id="GO:0006935">
    <property type="term" value="P:chemotaxis"/>
    <property type="evidence" value="ECO:0007669"/>
    <property type="project" value="UniProtKB-KW"/>
</dbReference>
<dbReference type="PANTHER" id="PTHR43531">
    <property type="entry name" value="PROTEIN ICFG"/>
    <property type="match status" value="1"/>
</dbReference>
<dbReference type="Proteomes" id="UP000436522">
    <property type="component" value="Unassembled WGS sequence"/>
</dbReference>
<evidence type="ECO:0000313" key="8">
    <source>
        <dbReference type="EMBL" id="GFE49653.1"/>
    </source>
</evidence>
<sequence>MVAMTTVAIVAMGAVSYAKSKQTALDSAEEKLQALAQSNAQIVTSYLDSIENNLMIEALNPYAVEALEAFSVAFQELADPVETLQALYITDNPHPLGEKDRLYAADSELWYDALHAQYHPHFHDLQQRLGYYDVFLFDTQGNLVYSVFKELDFATNMNTGQWRDSGLAQVFSAASTLDKGQPPVFIDFAPYAPSADAPAAFMGAPLFAEDGSRIGVLAYQMPIDRLNNTVQGVAGLGETGSAFILGTDGLLRTDALLTERNDILTTSVSEAVRDLVTSENAVLTEIQGLTGQPALAQVQPMSFLGTDFAVVISQDTAEVLAPIVDMRNAFIQGGGLLVVAAAAIAILLARSVSAPLGRVGTAMAQVARNDYAIVVPHLDRGDEIGEIAQTLEEFRNSLIRADAVGRDASYKGAAFEASSSAMMLVGLDFRVVWANAALTKLFEDNTPQLAKVLPVFDPTDLVGHDFHALHISDDVRDAMSGDIDTLPLTTTFKIGDLVLSLGVAAVKNNDGEHIGFVTEWRDRTEVLRNTAIMQSLDVTQAQIEVMLDGRILSVNDKAIDLIGGTADQITGRAVSDVVSLEQEDSAAPRNFWAELIRGDRVFGCFQLTTSNGPAYIEGGFTTVADHTGEPGSFILIANDVTASYLAKAADRADRRKMVAAQDTVVNSLRSALKSLSQRRLIDQITADYAPEYEELRTDYNAALSSLETALRAISENAQTIHSEAVEITNAADDLASRTETQASTLEETAAALDQMTASVKSAADRAQQAATLVEATQAKADEGGKVMSKAETAMQEIAASSTSITTIVEVIENISFQTNLLALNAGVEAARAGEAGRGFAVVASEVRALAQQSSQAATEIAALISATGQQIENGVSMVDRTGTALQEIVAAVGDIAALVSEMSEATTEQSHGLAEINTAVNQLDGLTQQNAAMFEETTAASHALTAQAKSLAETIGKFEVGGHEPPQSMPLAG</sequence>
<dbReference type="Gene3D" id="3.30.450.20">
    <property type="entry name" value="PAS domain"/>
    <property type="match status" value="3"/>
</dbReference>
<dbReference type="FunFam" id="1.10.287.950:FF:000001">
    <property type="entry name" value="Methyl-accepting chemotaxis sensory transducer"/>
    <property type="match status" value="1"/>
</dbReference>
<dbReference type="PRINTS" id="PR00260">
    <property type="entry name" value="CHEMTRNSDUCR"/>
</dbReference>
<keyword evidence="2" id="KW-0145">Chemotaxis</keyword>
<accession>A0A640VN22</accession>
<dbReference type="InterPro" id="IPR004090">
    <property type="entry name" value="Chemotax_Me-accpt_rcpt"/>
</dbReference>
<protein>
    <submittedName>
        <fullName evidence="8">Uncharacterized protein</fullName>
    </submittedName>
</protein>
<dbReference type="AlphaFoldDB" id="A0A640VN22"/>
<evidence type="ECO:0000256" key="4">
    <source>
        <dbReference type="PROSITE-ProRule" id="PRU00284"/>
    </source>
</evidence>
<dbReference type="CDD" id="cd00130">
    <property type="entry name" value="PAS"/>
    <property type="match status" value="1"/>
</dbReference>
<dbReference type="Pfam" id="PF13426">
    <property type="entry name" value="PAS_9"/>
    <property type="match status" value="2"/>
</dbReference>
<feature type="domain" description="T-SNARE coiled-coil homology" evidence="6">
    <location>
        <begin position="707"/>
        <end position="769"/>
    </location>
</feature>
<dbReference type="PANTHER" id="PTHR43531:SF11">
    <property type="entry name" value="METHYL-ACCEPTING CHEMOTAXIS PROTEIN 3"/>
    <property type="match status" value="1"/>
</dbReference>
<feature type="domain" description="Methyl-accepting transducer" evidence="5">
    <location>
        <begin position="716"/>
        <end position="945"/>
    </location>
</feature>
<dbReference type="CDD" id="cd11386">
    <property type="entry name" value="MCP_signal"/>
    <property type="match status" value="1"/>
</dbReference>
<keyword evidence="9" id="KW-1185">Reference proteome</keyword>
<dbReference type="InterPro" id="IPR000727">
    <property type="entry name" value="T_SNARE_dom"/>
</dbReference>
<dbReference type="EMBL" id="BLIV01000002">
    <property type="protein sequence ID" value="GFE49653.1"/>
    <property type="molecule type" value="Genomic_DNA"/>
</dbReference>
<dbReference type="PROSITE" id="PS50885">
    <property type="entry name" value="HAMP"/>
    <property type="match status" value="2"/>
</dbReference>
<evidence type="ECO:0000256" key="3">
    <source>
        <dbReference type="ARBA" id="ARBA00029447"/>
    </source>
</evidence>
<comment type="similarity">
    <text evidence="3">Belongs to the methyl-accepting chemotaxis (MCP) protein family.</text>
</comment>
<dbReference type="InterPro" id="IPR003660">
    <property type="entry name" value="HAMP_dom"/>
</dbReference>
<dbReference type="InterPro" id="IPR004089">
    <property type="entry name" value="MCPsignal_dom"/>
</dbReference>
<dbReference type="SUPFAM" id="SSF58104">
    <property type="entry name" value="Methyl-accepting chemotaxis protein (MCP) signaling domain"/>
    <property type="match status" value="1"/>
</dbReference>
<keyword evidence="4" id="KW-0807">Transducer</keyword>
<dbReference type="GO" id="GO:0004888">
    <property type="term" value="F:transmembrane signaling receptor activity"/>
    <property type="evidence" value="ECO:0007669"/>
    <property type="project" value="InterPro"/>
</dbReference>
<reference evidence="8 9" key="1">
    <citation type="submission" date="2019-12" db="EMBL/GenBank/DDBJ databases">
        <title>Roseobacter cerasinus sp. nov., isolated from seawater around aquaculture.</title>
        <authorList>
            <person name="Muramatsu S."/>
            <person name="Takabe Y."/>
            <person name="Mori K."/>
            <person name="Takaichi S."/>
            <person name="Hanada S."/>
        </authorList>
    </citation>
    <scope>NUCLEOTIDE SEQUENCE [LARGE SCALE GENOMIC DNA]</scope>
    <source>
        <strain evidence="8 9">AI77</strain>
    </source>
</reference>
<evidence type="ECO:0000259" key="6">
    <source>
        <dbReference type="PROSITE" id="PS50192"/>
    </source>
</evidence>
<name>A0A640VN22_9RHOB</name>
<proteinExistence type="inferred from homology"/>
<dbReference type="Pfam" id="PF00672">
    <property type="entry name" value="HAMP"/>
    <property type="match status" value="1"/>
</dbReference>